<protein>
    <submittedName>
        <fullName evidence="1">Uncharacterized protein</fullName>
    </submittedName>
</protein>
<gene>
    <name evidence="1" type="ORF">UJA718_LOCUS29831</name>
</gene>
<organism evidence="1 2">
    <name type="scientific">Rotaria socialis</name>
    <dbReference type="NCBI Taxonomy" id="392032"/>
    <lineage>
        <taxon>Eukaryota</taxon>
        <taxon>Metazoa</taxon>
        <taxon>Spiralia</taxon>
        <taxon>Gnathifera</taxon>
        <taxon>Rotifera</taxon>
        <taxon>Eurotatoria</taxon>
        <taxon>Bdelloidea</taxon>
        <taxon>Philodinida</taxon>
        <taxon>Philodinidae</taxon>
        <taxon>Rotaria</taxon>
    </lineage>
</organism>
<feature type="non-terminal residue" evidence="1">
    <location>
        <position position="1"/>
    </location>
</feature>
<sequence length="55" mass="6439">DDALLFVSNKPNIPYKIRYPSKCLQCAWQTILEQRLKTWQRSIHDESSSADSDLE</sequence>
<keyword evidence="2" id="KW-1185">Reference proteome</keyword>
<dbReference type="EMBL" id="CAJOBP010009853">
    <property type="protein sequence ID" value="CAF4558882.1"/>
    <property type="molecule type" value="Genomic_DNA"/>
</dbReference>
<dbReference type="AlphaFoldDB" id="A0A820Z8V5"/>
<proteinExistence type="predicted"/>
<dbReference type="Proteomes" id="UP000663873">
    <property type="component" value="Unassembled WGS sequence"/>
</dbReference>
<reference evidence="1" key="1">
    <citation type="submission" date="2021-02" db="EMBL/GenBank/DDBJ databases">
        <authorList>
            <person name="Nowell W R."/>
        </authorList>
    </citation>
    <scope>NUCLEOTIDE SEQUENCE</scope>
</reference>
<name>A0A820Z8V5_9BILA</name>
<evidence type="ECO:0000313" key="1">
    <source>
        <dbReference type="EMBL" id="CAF4558882.1"/>
    </source>
</evidence>
<evidence type="ECO:0000313" key="2">
    <source>
        <dbReference type="Proteomes" id="UP000663873"/>
    </source>
</evidence>
<accession>A0A820Z8V5</accession>
<comment type="caution">
    <text evidence="1">The sequence shown here is derived from an EMBL/GenBank/DDBJ whole genome shotgun (WGS) entry which is preliminary data.</text>
</comment>